<comment type="similarity">
    <text evidence="1">Belongs to the glycosyltransferase group 1 family. Glycosyltransferase 4 subfamily.</text>
</comment>
<gene>
    <name evidence="5" type="primary">pimB_2</name>
    <name evidence="5" type="ORF">TRIHO_13020</name>
</gene>
<dbReference type="OrthoDB" id="5490290at2"/>
<dbReference type="CDD" id="cd03801">
    <property type="entry name" value="GT4_PimA-like"/>
    <property type="match status" value="1"/>
</dbReference>
<keyword evidence="3 5" id="KW-0808">Transferase</keyword>
<sequence length="360" mass="39270">MSQINLSQIDVIAPNFKKRYSGVTSTVIRLVPIQARDIAICAAAPDLPPDVPQVTPDALWTMSRRGPSGHRVWHARRNNEMVAGLALKYLLGKKLKLLFTSAAQRRHTGFTRWLIRRMDAVIATSAKSAGYLERDATVIRHGIDCDLFCPVTDRAALRADLNLPSDGFLVGCFGRIRHQKGNDLFVAAMISACRANPKVHGLMMGRATADNAAFLDDLKAQVANAGLADRILFRDEVPVADVPRHFQALDLYVAPQRWEGFGLTPLEAMACGVPAVATRVGAFEELVIPGETGTLCEIEDLDQITADIISCLSDPAQLKKMSHSARSHVSGNFRLEGEAAAIIEIYRALLSQTPPANTLK</sequence>
<keyword evidence="6" id="KW-1185">Reference proteome</keyword>
<name>A0A132C182_9RHOB</name>
<dbReference type="GO" id="GO:0016757">
    <property type="term" value="F:glycosyltransferase activity"/>
    <property type="evidence" value="ECO:0007669"/>
    <property type="project" value="UniProtKB-KW"/>
</dbReference>
<organism evidence="5 6">
    <name type="scientific">Tritonibacter horizontis</name>
    <dbReference type="NCBI Taxonomy" id="1768241"/>
    <lineage>
        <taxon>Bacteria</taxon>
        <taxon>Pseudomonadati</taxon>
        <taxon>Pseudomonadota</taxon>
        <taxon>Alphaproteobacteria</taxon>
        <taxon>Rhodobacterales</taxon>
        <taxon>Paracoccaceae</taxon>
        <taxon>Tritonibacter</taxon>
    </lineage>
</organism>
<dbReference type="PANTHER" id="PTHR12526">
    <property type="entry name" value="GLYCOSYLTRANSFERASE"/>
    <property type="match status" value="1"/>
</dbReference>
<dbReference type="AlphaFoldDB" id="A0A132C182"/>
<dbReference type="SUPFAM" id="SSF53756">
    <property type="entry name" value="UDP-Glycosyltransferase/glycogen phosphorylase"/>
    <property type="match status" value="1"/>
</dbReference>
<dbReference type="EMBL" id="LPUY01000041">
    <property type="protein sequence ID" value="KUP93810.1"/>
    <property type="molecule type" value="Genomic_DNA"/>
</dbReference>
<feature type="domain" description="Glycosyl transferase family 1" evidence="4">
    <location>
        <begin position="154"/>
        <end position="327"/>
    </location>
</feature>
<reference evidence="5 6" key="1">
    <citation type="submission" date="2015-12" db="EMBL/GenBank/DDBJ databases">
        <title>Genome sequence of the marine Rhodobacteraceae strain O3.65, Candidatus Tritonibacter horizontis.</title>
        <authorList>
            <person name="Poehlein A."/>
            <person name="Giebel H.A."/>
            <person name="Voget S."/>
            <person name="Brinkhoff T."/>
        </authorList>
    </citation>
    <scope>NUCLEOTIDE SEQUENCE [LARGE SCALE GENOMIC DNA]</scope>
    <source>
        <strain evidence="5 6">O3.65</strain>
    </source>
</reference>
<dbReference type="Proteomes" id="UP000068382">
    <property type="component" value="Unassembled WGS sequence"/>
</dbReference>
<comment type="caution">
    <text evidence="5">The sequence shown here is derived from an EMBL/GenBank/DDBJ whole genome shotgun (WGS) entry which is preliminary data.</text>
</comment>
<keyword evidence="2 5" id="KW-0328">Glycosyltransferase</keyword>
<evidence type="ECO:0000259" key="4">
    <source>
        <dbReference type="Pfam" id="PF00534"/>
    </source>
</evidence>
<evidence type="ECO:0000256" key="1">
    <source>
        <dbReference type="ARBA" id="ARBA00009481"/>
    </source>
</evidence>
<proteinExistence type="inferred from homology"/>
<evidence type="ECO:0000313" key="5">
    <source>
        <dbReference type="EMBL" id="KUP93810.1"/>
    </source>
</evidence>
<protein>
    <submittedName>
        <fullName evidence="5">GDP-mannose-dependent alpha-(1-6)-phosphatidylinositol monomannoside mannosyltransferase</fullName>
        <ecNumber evidence="5">2.4.1.57</ecNumber>
    </submittedName>
</protein>
<dbReference type="EC" id="2.4.1.57" evidence="5"/>
<evidence type="ECO:0000313" key="6">
    <source>
        <dbReference type="Proteomes" id="UP000068382"/>
    </source>
</evidence>
<dbReference type="PANTHER" id="PTHR12526:SF640">
    <property type="entry name" value="COLANIC ACID BIOSYNTHESIS GLYCOSYLTRANSFERASE WCAL-RELATED"/>
    <property type="match status" value="1"/>
</dbReference>
<dbReference type="Gene3D" id="3.40.50.2000">
    <property type="entry name" value="Glycogen Phosphorylase B"/>
    <property type="match status" value="2"/>
</dbReference>
<dbReference type="Pfam" id="PF00534">
    <property type="entry name" value="Glycos_transf_1"/>
    <property type="match status" value="1"/>
</dbReference>
<accession>A0A132C182</accession>
<evidence type="ECO:0000256" key="2">
    <source>
        <dbReference type="ARBA" id="ARBA00022676"/>
    </source>
</evidence>
<dbReference type="RefSeq" id="WP_068241458.1">
    <property type="nucleotide sequence ID" value="NZ_LPUY01000041.1"/>
</dbReference>
<evidence type="ECO:0000256" key="3">
    <source>
        <dbReference type="ARBA" id="ARBA00022679"/>
    </source>
</evidence>
<dbReference type="PATRIC" id="fig|1768241.3.peg.1367"/>
<dbReference type="InterPro" id="IPR001296">
    <property type="entry name" value="Glyco_trans_1"/>
</dbReference>